<proteinExistence type="predicted"/>
<name>A0A3G5AEQ7_9VIRU</name>
<organism evidence="1">
    <name type="scientific">Satyrvirus sp</name>
    <dbReference type="NCBI Taxonomy" id="2487771"/>
    <lineage>
        <taxon>Viruses</taxon>
        <taxon>Varidnaviria</taxon>
        <taxon>Bamfordvirae</taxon>
        <taxon>Nucleocytoviricota</taxon>
        <taxon>Megaviricetes</taxon>
        <taxon>Imitervirales</taxon>
        <taxon>Mimiviridae</taxon>
        <taxon>Megamimivirinae</taxon>
    </lineage>
</organism>
<evidence type="ECO:0000313" key="1">
    <source>
        <dbReference type="EMBL" id="AYV85670.1"/>
    </source>
</evidence>
<protein>
    <submittedName>
        <fullName evidence="1">Uncharacterized protein</fullName>
    </submittedName>
</protein>
<reference evidence="1" key="1">
    <citation type="submission" date="2018-10" db="EMBL/GenBank/DDBJ databases">
        <title>Hidden diversity of soil giant viruses.</title>
        <authorList>
            <person name="Schulz F."/>
            <person name="Alteio L."/>
            <person name="Goudeau D."/>
            <person name="Ryan E.M."/>
            <person name="Malmstrom R.R."/>
            <person name="Blanchard J."/>
            <person name="Woyke T."/>
        </authorList>
    </citation>
    <scope>NUCLEOTIDE SEQUENCE</scope>
    <source>
        <strain evidence="1">SAV1</strain>
    </source>
</reference>
<dbReference type="EMBL" id="MK072465">
    <property type="protein sequence ID" value="AYV85670.1"/>
    <property type="molecule type" value="Genomic_DNA"/>
</dbReference>
<sequence length="110" mass="12909">MFASFIKPMPLPNRIPMPDDETLSKMEKLGFKIEPNSAVEISGKSYVEYVMPEKWSLKDNRLRYDLPNYYFVDQDGIAQFHVFGRWKGGYDNDLSITSEKNPSKYKPQEY</sequence>
<accession>A0A3G5AEQ7</accession>
<gene>
    <name evidence="1" type="ORF">Satyrvirus29_11</name>
</gene>